<evidence type="ECO:0000256" key="4">
    <source>
        <dbReference type="HAMAP-Rule" id="MF_00368"/>
    </source>
</evidence>
<comment type="similarity">
    <text evidence="1 4">Belongs to the bacterial ribosomal protein bL12 family.</text>
</comment>
<dbReference type="NCBIfam" id="TIGR00855">
    <property type="entry name" value="L12"/>
    <property type="match status" value="1"/>
</dbReference>
<evidence type="ECO:0000256" key="2">
    <source>
        <dbReference type="ARBA" id="ARBA00022980"/>
    </source>
</evidence>
<dbReference type="GO" id="GO:0003735">
    <property type="term" value="F:structural constituent of ribosome"/>
    <property type="evidence" value="ECO:0007669"/>
    <property type="project" value="InterPro"/>
</dbReference>
<dbReference type="InterPro" id="IPR013823">
    <property type="entry name" value="Ribosomal_bL12_C"/>
</dbReference>
<comment type="caution">
    <text evidence="7">The sequence shown here is derived from an EMBL/GenBank/DDBJ whole genome shotgun (WGS) entry which is preliminary data.</text>
</comment>
<dbReference type="AlphaFoldDB" id="A0A2M7Z6L6"/>
<dbReference type="Pfam" id="PF00542">
    <property type="entry name" value="Ribosomal_L12"/>
    <property type="match status" value="1"/>
</dbReference>
<dbReference type="CDD" id="cd00387">
    <property type="entry name" value="Ribosomal_L7_L12"/>
    <property type="match status" value="1"/>
</dbReference>
<protein>
    <recommendedName>
        <fullName evidence="4">Large ribosomal subunit protein bL12</fullName>
    </recommendedName>
</protein>
<dbReference type="HAMAP" id="MF_00368">
    <property type="entry name" value="Ribosomal_bL12"/>
    <property type="match status" value="1"/>
</dbReference>
<evidence type="ECO:0000313" key="7">
    <source>
        <dbReference type="EMBL" id="PJA89767.1"/>
    </source>
</evidence>
<dbReference type="FunFam" id="3.30.1390.10:FF:000001">
    <property type="entry name" value="50S ribosomal protein L7/L12"/>
    <property type="match status" value="1"/>
</dbReference>
<dbReference type="GO" id="GO:0006412">
    <property type="term" value="P:translation"/>
    <property type="evidence" value="ECO:0007669"/>
    <property type="project" value="UniProtKB-UniRule"/>
</dbReference>
<gene>
    <name evidence="4" type="primary">rplL</name>
    <name evidence="7" type="ORF">CO137_02485</name>
</gene>
<evidence type="ECO:0000313" key="8">
    <source>
        <dbReference type="Proteomes" id="UP000230843"/>
    </source>
</evidence>
<dbReference type="GO" id="GO:0003729">
    <property type="term" value="F:mRNA binding"/>
    <property type="evidence" value="ECO:0007669"/>
    <property type="project" value="TreeGrafter"/>
</dbReference>
<dbReference type="InterPro" id="IPR000206">
    <property type="entry name" value="Ribosomal_bL12"/>
</dbReference>
<name>A0A2M7Z6L6_9BACT</name>
<evidence type="ECO:0000259" key="5">
    <source>
        <dbReference type="Pfam" id="PF00542"/>
    </source>
</evidence>
<dbReference type="InterPro" id="IPR008932">
    <property type="entry name" value="Ribosomal_bL12_oligo"/>
</dbReference>
<evidence type="ECO:0000256" key="3">
    <source>
        <dbReference type="ARBA" id="ARBA00023274"/>
    </source>
</evidence>
<reference evidence="8" key="1">
    <citation type="submission" date="2017-09" db="EMBL/GenBank/DDBJ databases">
        <title>Depth-based differentiation of microbial function through sediment-hosted aquifers and enrichment of novel symbionts in the deep terrestrial subsurface.</title>
        <authorList>
            <person name="Probst A.J."/>
            <person name="Ladd B."/>
            <person name="Jarett J.K."/>
            <person name="Geller-Mcgrath D.E."/>
            <person name="Sieber C.M.K."/>
            <person name="Emerson J.B."/>
            <person name="Anantharaman K."/>
            <person name="Thomas B.C."/>
            <person name="Malmstrom R."/>
            <person name="Stieglmeier M."/>
            <person name="Klingl A."/>
            <person name="Woyke T."/>
            <person name="Ryan C.M."/>
            <person name="Banfield J.F."/>
        </authorList>
    </citation>
    <scope>NUCLEOTIDE SEQUENCE [LARGE SCALE GENOMIC DNA]</scope>
</reference>
<dbReference type="Proteomes" id="UP000230843">
    <property type="component" value="Unassembled WGS sequence"/>
</dbReference>
<dbReference type="EMBL" id="PFVJ01000052">
    <property type="protein sequence ID" value="PJA89767.1"/>
    <property type="molecule type" value="Genomic_DNA"/>
</dbReference>
<proteinExistence type="inferred from homology"/>
<feature type="domain" description="Large ribosomal subunit protein bL12 C-terminal" evidence="5">
    <location>
        <begin position="74"/>
        <end position="140"/>
    </location>
</feature>
<dbReference type="SUPFAM" id="SSF48300">
    <property type="entry name" value="Ribosomal protein L7/12, oligomerisation (N-terminal) domain"/>
    <property type="match status" value="1"/>
</dbReference>
<dbReference type="PANTHER" id="PTHR45987:SF4">
    <property type="entry name" value="LARGE RIBOSOMAL SUBUNIT PROTEIN BL12M"/>
    <property type="match status" value="1"/>
</dbReference>
<keyword evidence="2 4" id="KW-0689">Ribosomal protein</keyword>
<accession>A0A2M7Z6L6</accession>
<dbReference type="Gene3D" id="3.30.1390.10">
    <property type="match status" value="1"/>
</dbReference>
<feature type="domain" description="Large ribosomal subunit protein bL12 oligomerization" evidence="6">
    <location>
        <begin position="19"/>
        <end position="63"/>
    </location>
</feature>
<evidence type="ECO:0000259" key="6">
    <source>
        <dbReference type="Pfam" id="PF16320"/>
    </source>
</evidence>
<dbReference type="PANTHER" id="PTHR45987">
    <property type="entry name" value="39S RIBOSOMAL PROTEIN L12"/>
    <property type="match status" value="1"/>
</dbReference>
<dbReference type="GO" id="GO:0022625">
    <property type="term" value="C:cytosolic large ribosomal subunit"/>
    <property type="evidence" value="ECO:0007669"/>
    <property type="project" value="TreeGrafter"/>
</dbReference>
<dbReference type="InterPro" id="IPR014719">
    <property type="entry name" value="Ribosomal_bL12_C/ClpS-like"/>
</dbReference>
<dbReference type="InterPro" id="IPR036235">
    <property type="entry name" value="Ribosomal_bL12_oligo_N_sf"/>
</dbReference>
<sequence length="140" mass="14740">MTEEVIVEETTVEIPAKFADLVKTIETLSVIELSELVKVLEKRFGVSAAAPAMMMAGPVAGGAEAPVAEEKSEFNVELTDFGPTKIAVIKVVKTITGLGLADAKALVDGAPAMIKENVKKEEAEAMKAQIEEAGGKVELK</sequence>
<dbReference type="Gene3D" id="1.20.5.710">
    <property type="entry name" value="Single helix bin"/>
    <property type="match status" value="1"/>
</dbReference>
<organism evidence="7 8">
    <name type="scientific">Candidatus Magasanikbacteria bacterium CG_4_9_14_3_um_filter_32_9</name>
    <dbReference type="NCBI Taxonomy" id="1974644"/>
    <lineage>
        <taxon>Bacteria</taxon>
        <taxon>Candidatus Magasanikiibacteriota</taxon>
    </lineage>
</organism>
<dbReference type="SUPFAM" id="SSF54736">
    <property type="entry name" value="ClpS-like"/>
    <property type="match status" value="1"/>
</dbReference>
<comment type="function">
    <text evidence="4">Forms part of the ribosomal stalk which helps the ribosome interact with GTP-bound translation factors. Is thus essential for accurate translation.</text>
</comment>
<evidence type="ECO:0000256" key="1">
    <source>
        <dbReference type="ARBA" id="ARBA00007197"/>
    </source>
</evidence>
<comment type="subunit">
    <text evidence="4">Homodimer. Part of the ribosomal stalk of the 50S ribosomal subunit. Forms a multimeric L10(L12)X complex, where L10 forms an elongated spine to which 2 to 4 L12 dimers bind in a sequential fashion. Binds GTP-bound translation factors.</text>
</comment>
<dbReference type="Pfam" id="PF16320">
    <property type="entry name" value="Ribosomal_L12_N"/>
    <property type="match status" value="1"/>
</dbReference>
<keyword evidence="3 4" id="KW-0687">Ribonucleoprotein</keyword>